<reference evidence="1 2" key="1">
    <citation type="journal article" date="2018" name="Front. Microbiol.">
        <title>Hydrolytic Capabilities as a Key to Environmental Success: Chitinolytic and Cellulolytic Acidobacteria From Acidic Sub-arctic Soils and Boreal Peatlands.</title>
        <authorList>
            <person name="Belova S.E."/>
            <person name="Ravin N.V."/>
            <person name="Pankratov T.A."/>
            <person name="Rakitin A.L."/>
            <person name="Ivanova A.A."/>
            <person name="Beletsky A.V."/>
            <person name="Mardanov A.V."/>
            <person name="Sinninghe Damste J.S."/>
            <person name="Dedysh S.N."/>
        </authorList>
    </citation>
    <scope>NUCLEOTIDE SEQUENCE [LARGE SCALE GENOMIC DNA]</scope>
    <source>
        <strain evidence="1 2">SBC82</strain>
    </source>
</reference>
<sequence length="53" mass="6212">MDGIPAPKKSQWPRQAKTASLCEPRTQNVQLRRFQAVRRRCTSKWQVFCIPLV</sequence>
<accession>A0A2Z5G1Y6</accession>
<evidence type="ECO:0000313" key="2">
    <source>
        <dbReference type="Proteomes" id="UP000253606"/>
    </source>
</evidence>
<dbReference type="KEGG" id="abas:ACPOL_3904"/>
<dbReference type="Proteomes" id="UP000253606">
    <property type="component" value="Chromosome"/>
</dbReference>
<keyword evidence="2" id="KW-1185">Reference proteome</keyword>
<evidence type="ECO:0000313" key="1">
    <source>
        <dbReference type="EMBL" id="AXC13183.1"/>
    </source>
</evidence>
<dbReference type="EMBL" id="CP030840">
    <property type="protein sequence ID" value="AXC13183.1"/>
    <property type="molecule type" value="Genomic_DNA"/>
</dbReference>
<organism evidence="1 2">
    <name type="scientific">Acidisarcina polymorpha</name>
    <dbReference type="NCBI Taxonomy" id="2211140"/>
    <lineage>
        <taxon>Bacteria</taxon>
        <taxon>Pseudomonadati</taxon>
        <taxon>Acidobacteriota</taxon>
        <taxon>Terriglobia</taxon>
        <taxon>Terriglobales</taxon>
        <taxon>Acidobacteriaceae</taxon>
        <taxon>Acidisarcina</taxon>
    </lineage>
</organism>
<name>A0A2Z5G1Y6_9BACT</name>
<proteinExistence type="predicted"/>
<protein>
    <submittedName>
        <fullName evidence="1">Uncharacterized protein</fullName>
    </submittedName>
</protein>
<gene>
    <name evidence="1" type="ORF">ACPOL_3904</name>
</gene>
<dbReference type="AlphaFoldDB" id="A0A2Z5G1Y6"/>